<name>A0ABS7EWP7_9FLAO</name>
<dbReference type="GO" id="GO:0008237">
    <property type="term" value="F:metallopeptidase activity"/>
    <property type="evidence" value="ECO:0007669"/>
    <property type="project" value="UniProtKB-KW"/>
</dbReference>
<accession>A0ABS7EWP7</accession>
<keyword evidence="3" id="KW-0482">Metalloprotease</keyword>
<protein>
    <submittedName>
        <fullName evidence="3">Zinc-dependent metalloprotease</fullName>
    </submittedName>
</protein>
<dbReference type="Pfam" id="PF17148">
    <property type="entry name" value="DUF5117"/>
    <property type="match status" value="1"/>
</dbReference>
<dbReference type="RefSeq" id="WP_220115305.1">
    <property type="nucleotide sequence ID" value="NZ_JAHZSV010000067.1"/>
</dbReference>
<dbReference type="CDD" id="cd04276">
    <property type="entry name" value="ZnMc_MMP_like_2"/>
    <property type="match status" value="1"/>
</dbReference>
<evidence type="ECO:0000259" key="2">
    <source>
        <dbReference type="Pfam" id="PF17148"/>
    </source>
</evidence>
<gene>
    <name evidence="3" type="ORF">K1F36_19630</name>
</gene>
<dbReference type="InterPro" id="IPR034032">
    <property type="entry name" value="Zn_MMP-like_bac"/>
</dbReference>
<evidence type="ECO:0000313" key="4">
    <source>
        <dbReference type="Proteomes" id="UP001196136"/>
    </source>
</evidence>
<keyword evidence="4" id="KW-1185">Reference proteome</keyword>
<feature type="domain" description="EcxA zinc-binding" evidence="1">
    <location>
        <begin position="373"/>
        <end position="681"/>
    </location>
</feature>
<evidence type="ECO:0000259" key="1">
    <source>
        <dbReference type="Pfam" id="PF16313"/>
    </source>
</evidence>
<comment type="caution">
    <text evidence="3">The sequence shown here is derived from an EMBL/GenBank/DDBJ whole genome shotgun (WGS) entry which is preliminary data.</text>
</comment>
<sequence length="769" mass="88697">MKVIKIMFWISSIASGRKRIVHRALALSALLLGVACPLWGQANNGIGAYLEDNRLLLVLDREIIGEPMLFVRHHKGQLTVRWSQVGEQVVLTQHRVRSALGEWIPIDADYKIEERVLGKFKVIKDKNDTYGLTIDATELILANDIKWFAYDSPERIDLRKSYIYKVEKLDGETIIRTKRTKNSGTSFRTIDVDFSFYQLPDRPMRPRLFDHRMGYYLEDVWDAQRTDNYKAAIMRWRMEKKDPMSALSEPVVPITFYFHPDVPDVWKPYIRAGIVAWSAPFEAAGFKNAIEVRDLPEGVPSGHSVTYSMIRWENFSGVRGSEKESGSTAKMIVDQRTGEILKADILISSSARSLVEEYVVRCAPMDARAQRYPVPESLVGELFQYVTSHETGHALGLMDGNYGEYAYPVEKIRNVQWLRKMGHTPSIMSYARHNYIAQPEDSIPRSLLLQKVGPMDVFQIKWGYSNFPKVTSPFEERPILDSIILAHDSIPWFRFNADRYGRIGPGNTHEAVDNRDPITSTELGLRNMEKVIGLLPKLNRDQLDDALLKRLYKKTLELWFYEMRHVLSLVGGYTIHYKSGAQPGAVYSPISMEEQGKALRFLLQNAFVVPQWLEHPSFEYRLDEIRGSDMLLVYQLQLLSELLGVSRMGRLEHMERNHHYEAVLWGMISMLQEGLFQELQDARADISPRRLALQRAYIEILSSHVRSESPSSRLSMEQLQRFPSQYVKSECRFGLRQLQKKMEMVINEVENGQQKEHLRACLNRINSCL</sequence>
<dbReference type="EMBL" id="JAHZSV010000067">
    <property type="protein sequence ID" value="MBW8202041.1"/>
    <property type="molecule type" value="Genomic_DNA"/>
</dbReference>
<keyword evidence="3" id="KW-0645">Protease</keyword>
<dbReference type="PANTHER" id="PTHR38478:SF1">
    <property type="entry name" value="ZINC DEPENDENT METALLOPROTEASE DOMAIN LIPOPROTEIN"/>
    <property type="match status" value="1"/>
</dbReference>
<dbReference type="InterPro" id="IPR033413">
    <property type="entry name" value="DUF5117"/>
</dbReference>
<reference evidence="3 4" key="1">
    <citation type="submission" date="2021-08" db="EMBL/GenBank/DDBJ databases">
        <title>Muricauda profundi sp. nov., a marine bacterium isolated from deep seawater of the Mariana Trench.</title>
        <authorList>
            <person name="Wei Y."/>
        </authorList>
    </citation>
    <scope>NUCLEOTIDE SEQUENCE [LARGE SCALE GENOMIC DNA]</scope>
    <source>
        <strain evidence="3 4">W52</strain>
    </source>
</reference>
<keyword evidence="3" id="KW-0378">Hydrolase</keyword>
<evidence type="ECO:0000313" key="3">
    <source>
        <dbReference type="EMBL" id="MBW8202041.1"/>
    </source>
</evidence>
<dbReference type="Proteomes" id="UP001196136">
    <property type="component" value="Unassembled WGS sequence"/>
</dbReference>
<proteinExistence type="predicted"/>
<dbReference type="Pfam" id="PF16313">
    <property type="entry name" value="DUF4953"/>
    <property type="match status" value="1"/>
</dbReference>
<dbReference type="InterPro" id="IPR032534">
    <property type="entry name" value="EcxA_zinc-bd"/>
</dbReference>
<organism evidence="3 4">
    <name type="scientific">Flagellimonas abyssi</name>
    <dbReference type="NCBI Taxonomy" id="2864871"/>
    <lineage>
        <taxon>Bacteria</taxon>
        <taxon>Pseudomonadati</taxon>
        <taxon>Bacteroidota</taxon>
        <taxon>Flavobacteriia</taxon>
        <taxon>Flavobacteriales</taxon>
        <taxon>Flavobacteriaceae</taxon>
        <taxon>Flagellimonas</taxon>
    </lineage>
</organism>
<dbReference type="PANTHER" id="PTHR38478">
    <property type="entry name" value="PEPTIDASE M1A AND M12B"/>
    <property type="match status" value="1"/>
</dbReference>
<feature type="domain" description="DUF5117" evidence="2">
    <location>
        <begin position="79"/>
        <end position="241"/>
    </location>
</feature>
<dbReference type="SUPFAM" id="SSF55486">
    <property type="entry name" value="Metalloproteases ('zincins'), catalytic domain"/>
    <property type="match status" value="1"/>
</dbReference>